<proteinExistence type="predicted"/>
<dbReference type="AlphaFoldDB" id="A0A146F4X0"/>
<evidence type="ECO:0000313" key="3">
    <source>
        <dbReference type="Proteomes" id="UP000075230"/>
    </source>
</evidence>
<evidence type="ECO:0000313" key="2">
    <source>
        <dbReference type="EMBL" id="GAT20793.1"/>
    </source>
</evidence>
<evidence type="ECO:0000256" key="1">
    <source>
        <dbReference type="SAM" id="MobiDB-lite"/>
    </source>
</evidence>
<reference evidence="2 3" key="1">
    <citation type="journal article" date="2016" name="DNA Res.">
        <title>Genome sequence of Aspergillus luchuensis NBRC 4314.</title>
        <authorList>
            <person name="Yamada O."/>
            <person name="Machida M."/>
            <person name="Hosoyama A."/>
            <person name="Goto M."/>
            <person name="Takahashi T."/>
            <person name="Futagami T."/>
            <person name="Yamagata Y."/>
            <person name="Takeuchi M."/>
            <person name="Kobayashi T."/>
            <person name="Koike H."/>
            <person name="Abe K."/>
            <person name="Asai K."/>
            <person name="Arita M."/>
            <person name="Fujita N."/>
            <person name="Fukuda K."/>
            <person name="Higa K."/>
            <person name="Horikawa H."/>
            <person name="Ishikawa T."/>
            <person name="Jinno K."/>
            <person name="Kato Y."/>
            <person name="Kirimura K."/>
            <person name="Mizutani O."/>
            <person name="Nakasone K."/>
            <person name="Sano M."/>
            <person name="Shiraishi Y."/>
            <person name="Tsukahara M."/>
            <person name="Gomi K."/>
        </authorList>
    </citation>
    <scope>NUCLEOTIDE SEQUENCE [LARGE SCALE GENOMIC DNA]</scope>
    <source>
        <strain evidence="2 3">RIB 2604</strain>
    </source>
</reference>
<organism evidence="2 3">
    <name type="scientific">Aspergillus kawachii</name>
    <name type="common">White koji mold</name>
    <name type="synonym">Aspergillus awamori var. kawachi</name>
    <dbReference type="NCBI Taxonomy" id="1069201"/>
    <lineage>
        <taxon>Eukaryota</taxon>
        <taxon>Fungi</taxon>
        <taxon>Dikarya</taxon>
        <taxon>Ascomycota</taxon>
        <taxon>Pezizomycotina</taxon>
        <taxon>Eurotiomycetes</taxon>
        <taxon>Eurotiomycetidae</taxon>
        <taxon>Eurotiales</taxon>
        <taxon>Aspergillaceae</taxon>
        <taxon>Aspergillus</taxon>
        <taxon>Aspergillus subgen. Circumdati</taxon>
    </lineage>
</organism>
<name>A0A146F4X0_ASPKA</name>
<comment type="caution">
    <text evidence="2">The sequence shown here is derived from an EMBL/GenBank/DDBJ whole genome shotgun (WGS) entry which is preliminary data.</text>
</comment>
<protein>
    <submittedName>
        <fullName evidence="2">Polyamine transporter</fullName>
    </submittedName>
</protein>
<dbReference type="Proteomes" id="UP000075230">
    <property type="component" value="Unassembled WGS sequence"/>
</dbReference>
<feature type="compositionally biased region" description="Basic and acidic residues" evidence="1">
    <location>
        <begin position="1"/>
        <end position="18"/>
    </location>
</feature>
<gene>
    <name evidence="2" type="ORF">RIB2604_00802690</name>
</gene>
<feature type="region of interest" description="Disordered" evidence="1">
    <location>
        <begin position="1"/>
        <end position="20"/>
    </location>
</feature>
<sequence>MSDRDSFERETGSRKIDGFFEGNECVDGEWCDGPYQESQQ</sequence>
<reference evidence="3" key="2">
    <citation type="submission" date="2016-02" db="EMBL/GenBank/DDBJ databases">
        <title>Genome sequencing of Aspergillus luchuensis NBRC 4314.</title>
        <authorList>
            <person name="Yamada O."/>
        </authorList>
    </citation>
    <scope>NUCLEOTIDE SEQUENCE [LARGE SCALE GENOMIC DNA]</scope>
    <source>
        <strain evidence="3">RIB 2604</strain>
    </source>
</reference>
<dbReference type="EMBL" id="BCWF01000008">
    <property type="protein sequence ID" value="GAT20793.1"/>
    <property type="molecule type" value="Genomic_DNA"/>
</dbReference>
<accession>A0A146F4X0</accession>